<reference evidence="4" key="2">
    <citation type="submission" date="2015-01" db="EMBL/GenBank/DDBJ databases">
        <title>Evolutionary Origins and Diversification of the Mycorrhizal Mutualists.</title>
        <authorList>
            <consortium name="DOE Joint Genome Institute"/>
            <consortium name="Mycorrhizal Genomics Consortium"/>
            <person name="Kohler A."/>
            <person name="Kuo A."/>
            <person name="Nagy L.G."/>
            <person name="Floudas D."/>
            <person name="Copeland A."/>
            <person name="Barry K.W."/>
            <person name="Cichocki N."/>
            <person name="Veneault-Fourrey C."/>
            <person name="LaButti K."/>
            <person name="Lindquist E.A."/>
            <person name="Lipzen A."/>
            <person name="Lundell T."/>
            <person name="Morin E."/>
            <person name="Murat C."/>
            <person name="Riley R."/>
            <person name="Ohm R."/>
            <person name="Sun H."/>
            <person name="Tunlid A."/>
            <person name="Henrissat B."/>
            <person name="Grigoriev I.V."/>
            <person name="Hibbett D.S."/>
            <person name="Martin F."/>
        </authorList>
    </citation>
    <scope>NUCLEOTIDE SEQUENCE [LARGE SCALE GENOMIC DNA]</scope>
    <source>
        <strain evidence="4">ATCC 200175</strain>
    </source>
</reference>
<feature type="compositionally biased region" description="Acidic residues" evidence="1">
    <location>
        <begin position="1"/>
        <end position="13"/>
    </location>
</feature>
<keyword evidence="4" id="KW-1185">Reference proteome</keyword>
<protein>
    <submittedName>
        <fullName evidence="3">Uncharacterized protein</fullName>
    </submittedName>
</protein>
<accession>A0A0C9TEH8</accession>
<keyword evidence="2" id="KW-1133">Transmembrane helix</keyword>
<dbReference type="HOGENOM" id="CLU_1722938_0_0_1"/>
<reference evidence="3 4" key="1">
    <citation type="submission" date="2014-06" db="EMBL/GenBank/DDBJ databases">
        <authorList>
            <consortium name="DOE Joint Genome Institute"/>
            <person name="Kuo A."/>
            <person name="Kohler A."/>
            <person name="Nagy L.G."/>
            <person name="Floudas D."/>
            <person name="Copeland A."/>
            <person name="Barry K.W."/>
            <person name="Cichocki N."/>
            <person name="Veneault-Fourrey C."/>
            <person name="LaButti K."/>
            <person name="Lindquist E.A."/>
            <person name="Lipzen A."/>
            <person name="Lundell T."/>
            <person name="Morin E."/>
            <person name="Murat C."/>
            <person name="Sun H."/>
            <person name="Tunlid A."/>
            <person name="Henrissat B."/>
            <person name="Grigoriev I.V."/>
            <person name="Hibbett D.S."/>
            <person name="Martin F."/>
            <person name="Nordberg H.P."/>
            <person name="Cantor M.N."/>
            <person name="Hua S.X."/>
        </authorList>
    </citation>
    <scope>NUCLEOTIDE SEQUENCE [LARGE SCALE GENOMIC DNA]</scope>
    <source>
        <strain evidence="3 4">ATCC 200175</strain>
    </source>
</reference>
<keyword evidence="2" id="KW-0812">Transmembrane</keyword>
<name>A0A0C9TEH8_PAXIN</name>
<keyword evidence="2" id="KW-0472">Membrane</keyword>
<dbReference type="OrthoDB" id="29460at2759"/>
<feature type="compositionally biased region" description="Polar residues" evidence="1">
    <location>
        <begin position="27"/>
        <end position="54"/>
    </location>
</feature>
<dbReference type="Proteomes" id="UP000053647">
    <property type="component" value="Unassembled WGS sequence"/>
</dbReference>
<proteinExistence type="predicted"/>
<dbReference type="AlphaFoldDB" id="A0A0C9TEH8"/>
<feature type="region of interest" description="Disordered" evidence="1">
    <location>
        <begin position="1"/>
        <end position="55"/>
    </location>
</feature>
<evidence type="ECO:0000313" key="4">
    <source>
        <dbReference type="Proteomes" id="UP000053647"/>
    </source>
</evidence>
<dbReference type="EMBL" id="KN819470">
    <property type="protein sequence ID" value="KIJ09363.1"/>
    <property type="molecule type" value="Genomic_DNA"/>
</dbReference>
<feature type="transmembrane region" description="Helical" evidence="2">
    <location>
        <begin position="55"/>
        <end position="77"/>
    </location>
</feature>
<sequence length="152" mass="16598">MEHGEDEVQAEEELGSHDENDADKSQPVESPTGETDGEGNQLQDMPPNLNSGKPSITTVLLLTSSGLVIVAAMLILLRSLPKHLCGKRFAPSRFRISEARLLQWASEDAELVENAEDVNGGDDFINDESIPLKPTPRKNISVHYGSAQGHWI</sequence>
<evidence type="ECO:0000256" key="1">
    <source>
        <dbReference type="SAM" id="MobiDB-lite"/>
    </source>
</evidence>
<feature type="compositionally biased region" description="Basic and acidic residues" evidence="1">
    <location>
        <begin position="14"/>
        <end position="26"/>
    </location>
</feature>
<gene>
    <name evidence="3" type="ORF">PAXINDRAFT_17542</name>
</gene>
<evidence type="ECO:0000313" key="3">
    <source>
        <dbReference type="EMBL" id="KIJ09363.1"/>
    </source>
</evidence>
<organism evidence="3 4">
    <name type="scientific">Paxillus involutus ATCC 200175</name>
    <dbReference type="NCBI Taxonomy" id="664439"/>
    <lineage>
        <taxon>Eukaryota</taxon>
        <taxon>Fungi</taxon>
        <taxon>Dikarya</taxon>
        <taxon>Basidiomycota</taxon>
        <taxon>Agaricomycotina</taxon>
        <taxon>Agaricomycetes</taxon>
        <taxon>Agaricomycetidae</taxon>
        <taxon>Boletales</taxon>
        <taxon>Paxilineae</taxon>
        <taxon>Paxillaceae</taxon>
        <taxon>Paxillus</taxon>
    </lineage>
</organism>
<evidence type="ECO:0000256" key="2">
    <source>
        <dbReference type="SAM" id="Phobius"/>
    </source>
</evidence>